<feature type="signal peptide" evidence="2">
    <location>
        <begin position="1"/>
        <end position="18"/>
    </location>
</feature>
<gene>
    <name evidence="3" type="ORF">APZ42_001461</name>
</gene>
<feature type="transmembrane region" description="Helical" evidence="1">
    <location>
        <begin position="111"/>
        <end position="131"/>
    </location>
</feature>
<evidence type="ECO:0000313" key="4">
    <source>
        <dbReference type="Proteomes" id="UP000076858"/>
    </source>
</evidence>
<keyword evidence="2" id="KW-0732">Signal</keyword>
<keyword evidence="1" id="KW-1133">Transmembrane helix</keyword>
<comment type="caution">
    <text evidence="3">The sequence shown here is derived from an EMBL/GenBank/DDBJ whole genome shotgun (WGS) entry which is preliminary data.</text>
</comment>
<proteinExistence type="predicted"/>
<evidence type="ECO:0000256" key="1">
    <source>
        <dbReference type="SAM" id="Phobius"/>
    </source>
</evidence>
<feature type="transmembrane region" description="Helical" evidence="1">
    <location>
        <begin position="83"/>
        <end position="105"/>
    </location>
</feature>
<dbReference type="AlphaFoldDB" id="A0A164IYY1"/>
<keyword evidence="1" id="KW-0812">Transmembrane</keyword>
<evidence type="ECO:0000313" key="3">
    <source>
        <dbReference type="EMBL" id="KZS01777.1"/>
    </source>
</evidence>
<reference evidence="3 4" key="1">
    <citation type="submission" date="2016-03" db="EMBL/GenBank/DDBJ databases">
        <title>EvidentialGene: Evidence-directed Construction of Genes on Genomes.</title>
        <authorList>
            <person name="Gilbert D.G."/>
            <person name="Choi J.-H."/>
            <person name="Mockaitis K."/>
            <person name="Colbourne J."/>
            <person name="Pfrender M."/>
        </authorList>
    </citation>
    <scope>NUCLEOTIDE SEQUENCE [LARGE SCALE GENOMIC DNA]</scope>
    <source>
        <strain evidence="3 4">Xinb3</strain>
        <tissue evidence="3">Complete organism</tissue>
    </source>
</reference>
<evidence type="ECO:0000256" key="2">
    <source>
        <dbReference type="SAM" id="SignalP"/>
    </source>
</evidence>
<accession>A0A164IYY1</accession>
<keyword evidence="1" id="KW-0472">Membrane</keyword>
<name>A0A164IYY1_9CRUS</name>
<sequence length="137" mass="15688">MMLVVEWILMTLPIMVLPIKNDRRSDLGADFWLDQSGQFCFLLLLLRFVNPRPRFVNPLQRLVNPLPRFSSPMPRFRHGLSDAAIHVGSLACSIICQMMGILQLQDLLADLILIPNLKLGVFFCVCLIWFLSKTFVS</sequence>
<keyword evidence="4" id="KW-1185">Reference proteome</keyword>
<feature type="chain" id="PRO_5007850841" evidence="2">
    <location>
        <begin position="19"/>
        <end position="137"/>
    </location>
</feature>
<protein>
    <submittedName>
        <fullName evidence="3">Uncharacterized protein</fullName>
    </submittedName>
</protein>
<organism evidence="3 4">
    <name type="scientific">Daphnia magna</name>
    <dbReference type="NCBI Taxonomy" id="35525"/>
    <lineage>
        <taxon>Eukaryota</taxon>
        <taxon>Metazoa</taxon>
        <taxon>Ecdysozoa</taxon>
        <taxon>Arthropoda</taxon>
        <taxon>Crustacea</taxon>
        <taxon>Branchiopoda</taxon>
        <taxon>Diplostraca</taxon>
        <taxon>Cladocera</taxon>
        <taxon>Anomopoda</taxon>
        <taxon>Daphniidae</taxon>
        <taxon>Daphnia</taxon>
    </lineage>
</organism>
<dbReference type="Proteomes" id="UP000076858">
    <property type="component" value="Unassembled WGS sequence"/>
</dbReference>
<dbReference type="EMBL" id="LRGB01006157">
    <property type="protein sequence ID" value="KZS01777.1"/>
    <property type="molecule type" value="Genomic_DNA"/>
</dbReference>